<dbReference type="AlphaFoldDB" id="A0A226HPR1"/>
<dbReference type="RefSeq" id="WP_089048104.1">
    <property type="nucleotide sequence ID" value="NZ_FXTV01000001.1"/>
</dbReference>
<evidence type="ECO:0000313" key="5">
    <source>
        <dbReference type="Proteomes" id="UP000198345"/>
    </source>
</evidence>
<comment type="caution">
    <text evidence="4">The sequence shown here is derived from an EMBL/GenBank/DDBJ whole genome shotgun (WGS) entry which is preliminary data.</text>
</comment>
<evidence type="ECO:0000259" key="3">
    <source>
        <dbReference type="Pfam" id="PF02581"/>
    </source>
</evidence>
<reference evidence="4 5" key="1">
    <citation type="submission" date="2016-11" db="EMBL/GenBank/DDBJ databases">
        <title>Whole genomes of Flavobacteriaceae.</title>
        <authorList>
            <person name="Stine C."/>
            <person name="Li C."/>
            <person name="Tadesse D."/>
        </authorList>
    </citation>
    <scope>NUCLEOTIDE SEQUENCE [LARGE SCALE GENOMIC DNA]</scope>
    <source>
        <strain evidence="4 5">DSM 18292</strain>
    </source>
</reference>
<sequence>MIVITNPDAIVNEINIIDSLLEEGLSLLHIRKPGFSAIEMGQFIHQIQLKFRANLVLHTHHELAEDFGITKIHFSESGRKNTLDLPAKFSKPCRYKSTSTHCIENFNMLENFDYAFLSPVFKSISKENYFPKKDHFESLRFRTNTTTKIVALGGIDVENIEVTLKNGFDDIALLGAIWNNDNPLKKFKSCQRIVHSSLV</sequence>
<dbReference type="GO" id="GO:0005737">
    <property type="term" value="C:cytoplasm"/>
    <property type="evidence" value="ECO:0007669"/>
    <property type="project" value="TreeGrafter"/>
</dbReference>
<dbReference type="CDD" id="cd00564">
    <property type="entry name" value="TMP_TenI"/>
    <property type="match status" value="1"/>
</dbReference>
<dbReference type="Pfam" id="PF02581">
    <property type="entry name" value="TMP-TENI"/>
    <property type="match status" value="1"/>
</dbReference>
<evidence type="ECO:0000256" key="2">
    <source>
        <dbReference type="ARBA" id="ARBA00022977"/>
    </source>
</evidence>
<protein>
    <submittedName>
        <fullName evidence="4">Thiamine phosphate synthase</fullName>
    </submittedName>
</protein>
<dbReference type="GO" id="GO:0009228">
    <property type="term" value="P:thiamine biosynthetic process"/>
    <property type="evidence" value="ECO:0007669"/>
    <property type="project" value="UniProtKB-KW"/>
</dbReference>
<dbReference type="EMBL" id="MUGW01000002">
    <property type="protein sequence ID" value="OXA96309.1"/>
    <property type="molecule type" value="Genomic_DNA"/>
</dbReference>
<proteinExistence type="predicted"/>
<feature type="domain" description="Thiamine phosphate synthase/TenI" evidence="3">
    <location>
        <begin position="3"/>
        <end position="177"/>
    </location>
</feature>
<dbReference type="SUPFAM" id="SSF51391">
    <property type="entry name" value="Thiamin phosphate synthase"/>
    <property type="match status" value="1"/>
</dbReference>
<dbReference type="Gene3D" id="3.20.20.70">
    <property type="entry name" value="Aldolase class I"/>
    <property type="match status" value="1"/>
</dbReference>
<dbReference type="OrthoDB" id="194683at2"/>
<dbReference type="InterPro" id="IPR013785">
    <property type="entry name" value="Aldolase_TIM"/>
</dbReference>
<keyword evidence="2" id="KW-0784">Thiamine biosynthesis</keyword>
<dbReference type="PANTHER" id="PTHR20857">
    <property type="entry name" value="THIAMINE-PHOSPHATE PYROPHOSPHORYLASE"/>
    <property type="match status" value="1"/>
</dbReference>
<gene>
    <name evidence="4" type="ORF">B0A66_01680</name>
</gene>
<comment type="pathway">
    <text evidence="1">Cofactor biosynthesis; thiamine diphosphate biosynthesis.</text>
</comment>
<dbReference type="PANTHER" id="PTHR20857:SF15">
    <property type="entry name" value="THIAMINE-PHOSPHATE SYNTHASE"/>
    <property type="match status" value="1"/>
</dbReference>
<name>A0A226HPR1_9FLAO</name>
<dbReference type="GO" id="GO:0004789">
    <property type="term" value="F:thiamine-phosphate diphosphorylase activity"/>
    <property type="evidence" value="ECO:0007669"/>
    <property type="project" value="TreeGrafter"/>
</dbReference>
<dbReference type="Proteomes" id="UP000198345">
    <property type="component" value="Unassembled WGS sequence"/>
</dbReference>
<evidence type="ECO:0000256" key="1">
    <source>
        <dbReference type="ARBA" id="ARBA00004948"/>
    </source>
</evidence>
<keyword evidence="5" id="KW-1185">Reference proteome</keyword>
<dbReference type="InterPro" id="IPR022998">
    <property type="entry name" value="ThiamineP_synth_TenI"/>
</dbReference>
<evidence type="ECO:0000313" key="4">
    <source>
        <dbReference type="EMBL" id="OXA96309.1"/>
    </source>
</evidence>
<dbReference type="InterPro" id="IPR036206">
    <property type="entry name" value="ThiamineP_synth_sf"/>
</dbReference>
<accession>A0A226HPR1</accession>
<organism evidence="4 5">
    <name type="scientific">Flavobacterium hercynium</name>
    <dbReference type="NCBI Taxonomy" id="387094"/>
    <lineage>
        <taxon>Bacteria</taxon>
        <taxon>Pseudomonadati</taxon>
        <taxon>Bacteroidota</taxon>
        <taxon>Flavobacteriia</taxon>
        <taxon>Flavobacteriales</taxon>
        <taxon>Flavobacteriaceae</taxon>
        <taxon>Flavobacterium</taxon>
    </lineage>
</organism>